<organism evidence="1 2">
    <name type="scientific">Phyllostomus discolor</name>
    <name type="common">pale spear-nosed bat</name>
    <dbReference type="NCBI Taxonomy" id="89673"/>
    <lineage>
        <taxon>Eukaryota</taxon>
        <taxon>Metazoa</taxon>
        <taxon>Chordata</taxon>
        <taxon>Craniata</taxon>
        <taxon>Vertebrata</taxon>
        <taxon>Euteleostomi</taxon>
        <taxon>Mammalia</taxon>
        <taxon>Eutheria</taxon>
        <taxon>Laurasiatheria</taxon>
        <taxon>Chiroptera</taxon>
        <taxon>Yangochiroptera</taxon>
        <taxon>Phyllostomidae</taxon>
        <taxon>Phyllostominae</taxon>
        <taxon>Phyllostomus</taxon>
    </lineage>
</organism>
<proteinExistence type="predicted"/>
<reference evidence="1 2" key="1">
    <citation type="journal article" date="2020" name="Nature">
        <title>Six reference-quality genomes reveal evolution of bat adaptations.</title>
        <authorList>
            <person name="Jebb D."/>
            <person name="Huang Z."/>
            <person name="Pippel M."/>
            <person name="Hughes G.M."/>
            <person name="Lavrichenko K."/>
            <person name="Devanna P."/>
            <person name="Winkler S."/>
            <person name="Jermiin L.S."/>
            <person name="Skirmuntt E.C."/>
            <person name="Katzourakis A."/>
            <person name="Burkitt-Gray L."/>
            <person name="Ray D.A."/>
            <person name="Sullivan K.A.M."/>
            <person name="Roscito J.G."/>
            <person name="Kirilenko B.M."/>
            <person name="Davalos L.M."/>
            <person name="Corthals A.P."/>
            <person name="Power M.L."/>
            <person name="Jones G."/>
            <person name="Ransome R.D."/>
            <person name="Dechmann D.K.N."/>
            <person name="Locatelli A.G."/>
            <person name="Puechmaille S.J."/>
            <person name="Fedrigo O."/>
            <person name="Jarvis E.D."/>
            <person name="Hiller M."/>
            <person name="Vernes S.C."/>
            <person name="Myers E.W."/>
            <person name="Teeling E.C."/>
        </authorList>
    </citation>
    <scope>NUCLEOTIDE SEQUENCE [LARGE SCALE GENOMIC DNA]</scope>
    <source>
        <strain evidence="1">Bat1K_MPI-CBG_1</strain>
    </source>
</reference>
<protein>
    <submittedName>
        <fullName evidence="1">Uncharacterized protein</fullName>
    </submittedName>
</protein>
<accession>A0A834B2S1</accession>
<gene>
    <name evidence="1" type="ORF">HJG60_010421</name>
</gene>
<comment type="caution">
    <text evidence="1">The sequence shown here is derived from an EMBL/GenBank/DDBJ whole genome shotgun (WGS) entry which is preliminary data.</text>
</comment>
<evidence type="ECO:0000313" key="2">
    <source>
        <dbReference type="Proteomes" id="UP000664940"/>
    </source>
</evidence>
<dbReference type="AlphaFoldDB" id="A0A834B2S1"/>
<sequence>MLIYCNAIKMKQGSCSICTVAFMIHHDSALFLKAGTTCPRTGSLSYINVLYLSSGAPLEFSPDYFLPQIQACAVTGSGIGDLLLGRRTPSPLSHTNQSHCSSLACVLTRDQTCKLISNPPPKKTCRDIKNFT</sequence>
<dbReference type="Proteomes" id="UP000664940">
    <property type="component" value="Unassembled WGS sequence"/>
</dbReference>
<evidence type="ECO:0000313" key="1">
    <source>
        <dbReference type="EMBL" id="KAF6120095.1"/>
    </source>
</evidence>
<dbReference type="EMBL" id="JABVXQ010000003">
    <property type="protein sequence ID" value="KAF6120095.1"/>
    <property type="molecule type" value="Genomic_DNA"/>
</dbReference>
<name>A0A834B2S1_9CHIR</name>